<gene>
    <name evidence="1" type="ORF">L873DRAFT_1800465</name>
</gene>
<dbReference type="SUPFAM" id="SSF48403">
    <property type="entry name" value="Ankyrin repeat"/>
    <property type="match status" value="1"/>
</dbReference>
<dbReference type="SUPFAM" id="SSF81383">
    <property type="entry name" value="F-box domain"/>
    <property type="match status" value="1"/>
</dbReference>
<reference evidence="1 2" key="1">
    <citation type="journal article" date="2018" name="Nat. Ecol. Evol.">
        <title>Pezizomycetes genomes reveal the molecular basis of ectomycorrhizal truffle lifestyle.</title>
        <authorList>
            <person name="Murat C."/>
            <person name="Payen T."/>
            <person name="Noel B."/>
            <person name="Kuo A."/>
            <person name="Morin E."/>
            <person name="Chen J."/>
            <person name="Kohler A."/>
            <person name="Krizsan K."/>
            <person name="Balestrini R."/>
            <person name="Da Silva C."/>
            <person name="Montanini B."/>
            <person name="Hainaut M."/>
            <person name="Levati E."/>
            <person name="Barry K.W."/>
            <person name="Belfiori B."/>
            <person name="Cichocki N."/>
            <person name="Clum A."/>
            <person name="Dockter R.B."/>
            <person name="Fauchery L."/>
            <person name="Guy J."/>
            <person name="Iotti M."/>
            <person name="Le Tacon F."/>
            <person name="Lindquist E.A."/>
            <person name="Lipzen A."/>
            <person name="Malagnac F."/>
            <person name="Mello A."/>
            <person name="Molinier V."/>
            <person name="Miyauchi S."/>
            <person name="Poulain J."/>
            <person name="Riccioni C."/>
            <person name="Rubini A."/>
            <person name="Sitrit Y."/>
            <person name="Splivallo R."/>
            <person name="Traeger S."/>
            <person name="Wang M."/>
            <person name="Zifcakova L."/>
            <person name="Wipf D."/>
            <person name="Zambonelli A."/>
            <person name="Paolocci F."/>
            <person name="Nowrousian M."/>
            <person name="Ottonello S."/>
            <person name="Baldrian P."/>
            <person name="Spatafora J.W."/>
            <person name="Henrissat B."/>
            <person name="Nagy L.G."/>
            <person name="Aury J.M."/>
            <person name="Wincker P."/>
            <person name="Grigoriev I.V."/>
            <person name="Bonfante P."/>
            <person name="Martin F.M."/>
        </authorList>
    </citation>
    <scope>NUCLEOTIDE SEQUENCE [LARGE SCALE GENOMIC DNA]</scope>
    <source>
        <strain evidence="1 2">120613-1</strain>
    </source>
</reference>
<organism evidence="1 2">
    <name type="scientific">Choiromyces venosus 120613-1</name>
    <dbReference type="NCBI Taxonomy" id="1336337"/>
    <lineage>
        <taxon>Eukaryota</taxon>
        <taxon>Fungi</taxon>
        <taxon>Dikarya</taxon>
        <taxon>Ascomycota</taxon>
        <taxon>Pezizomycotina</taxon>
        <taxon>Pezizomycetes</taxon>
        <taxon>Pezizales</taxon>
        <taxon>Tuberaceae</taxon>
        <taxon>Choiromyces</taxon>
    </lineage>
</organism>
<dbReference type="AlphaFoldDB" id="A0A3N4K225"/>
<dbReference type="Proteomes" id="UP000276215">
    <property type="component" value="Unassembled WGS sequence"/>
</dbReference>
<accession>A0A3N4K225</accession>
<sequence length="205" mass="22583">MQEPNYTSYQPTSLLERLPTELKFLISEHLSIPDLNSLLCTNKHFTNLLTKKLLDTTAACGSSTLANRTRIYTLAAFGRTSCLDHLFDLNILSTLPAGNPLIYQAVKDRQPAGIISALLDYGFAVGEVGSRGEIPLCLAAGMGLLEVVRMLIWRDDVDVDAPLERDLEFADAGWTALTFAIVAGEEYVTLEILAYRERDSEAAWG</sequence>
<name>A0A3N4K225_9PEZI</name>
<dbReference type="Pfam" id="PF00023">
    <property type="entry name" value="Ank"/>
    <property type="match status" value="1"/>
</dbReference>
<dbReference type="InterPro" id="IPR036770">
    <property type="entry name" value="Ankyrin_rpt-contain_sf"/>
</dbReference>
<evidence type="ECO:0000313" key="2">
    <source>
        <dbReference type="Proteomes" id="UP000276215"/>
    </source>
</evidence>
<dbReference type="EMBL" id="ML120362">
    <property type="protein sequence ID" value="RPB03409.1"/>
    <property type="molecule type" value="Genomic_DNA"/>
</dbReference>
<dbReference type="InterPro" id="IPR036047">
    <property type="entry name" value="F-box-like_dom_sf"/>
</dbReference>
<feature type="non-terminal residue" evidence="1">
    <location>
        <position position="1"/>
    </location>
</feature>
<keyword evidence="2" id="KW-1185">Reference proteome</keyword>
<dbReference type="InterPro" id="IPR002110">
    <property type="entry name" value="Ankyrin_rpt"/>
</dbReference>
<proteinExistence type="predicted"/>
<protein>
    <submittedName>
        <fullName evidence="1">Uncharacterized protein</fullName>
    </submittedName>
</protein>
<evidence type="ECO:0000313" key="1">
    <source>
        <dbReference type="EMBL" id="RPB03409.1"/>
    </source>
</evidence>
<dbReference type="Gene3D" id="1.25.40.20">
    <property type="entry name" value="Ankyrin repeat-containing domain"/>
    <property type="match status" value="1"/>
</dbReference>
<dbReference type="OrthoDB" id="20872at2759"/>